<gene>
    <name evidence="9" type="ORF">EC973_005978</name>
</gene>
<dbReference type="InterPro" id="IPR050339">
    <property type="entry name" value="CC_SR_Kinase"/>
</dbReference>
<evidence type="ECO:0000256" key="7">
    <source>
        <dbReference type="SAM" id="MobiDB-lite"/>
    </source>
</evidence>
<feature type="region of interest" description="Disordered" evidence="7">
    <location>
        <begin position="72"/>
        <end position="170"/>
    </location>
</feature>
<dbReference type="InterPro" id="IPR017441">
    <property type="entry name" value="Protein_kinase_ATP_BS"/>
</dbReference>
<reference evidence="9" key="1">
    <citation type="submission" date="2020-01" db="EMBL/GenBank/DDBJ databases">
        <title>Genome Sequencing of Three Apophysomyces-Like Fungal Strains Confirms a Novel Fungal Genus in the Mucoromycota with divergent Burkholderia-like Endosymbiotic Bacteria.</title>
        <authorList>
            <person name="Stajich J.E."/>
            <person name="Macias A.M."/>
            <person name="Carter-House D."/>
            <person name="Lovett B."/>
            <person name="Kasson L.R."/>
            <person name="Berry K."/>
            <person name="Grigoriev I."/>
            <person name="Chang Y."/>
            <person name="Spatafora J."/>
            <person name="Kasson M.T."/>
        </authorList>
    </citation>
    <scope>NUCLEOTIDE SEQUENCE</scope>
    <source>
        <strain evidence="9">NRRL A-21654</strain>
    </source>
</reference>
<dbReference type="PANTHER" id="PTHR11042">
    <property type="entry name" value="EUKARYOTIC TRANSLATION INITIATION FACTOR 2-ALPHA KINASE EIF2-ALPHA KINASE -RELATED"/>
    <property type="match status" value="1"/>
</dbReference>
<feature type="region of interest" description="Disordered" evidence="7">
    <location>
        <begin position="1"/>
        <end position="58"/>
    </location>
</feature>
<dbReference type="GO" id="GO:0005634">
    <property type="term" value="C:nucleus"/>
    <property type="evidence" value="ECO:0007669"/>
    <property type="project" value="TreeGrafter"/>
</dbReference>
<evidence type="ECO:0000313" key="9">
    <source>
        <dbReference type="EMBL" id="KAF7720835.1"/>
    </source>
</evidence>
<dbReference type="EMBL" id="JABAYA010000350">
    <property type="protein sequence ID" value="KAF7720835.1"/>
    <property type="molecule type" value="Genomic_DNA"/>
</dbReference>
<dbReference type="InterPro" id="IPR008271">
    <property type="entry name" value="Ser/Thr_kinase_AS"/>
</dbReference>
<dbReference type="InterPro" id="IPR011009">
    <property type="entry name" value="Kinase-like_dom_sf"/>
</dbReference>
<dbReference type="GO" id="GO:0005524">
    <property type="term" value="F:ATP binding"/>
    <property type="evidence" value="ECO:0007669"/>
    <property type="project" value="UniProtKB-UniRule"/>
</dbReference>
<evidence type="ECO:0000256" key="1">
    <source>
        <dbReference type="ARBA" id="ARBA00022679"/>
    </source>
</evidence>
<dbReference type="AlphaFoldDB" id="A0A8H7BIU6"/>
<feature type="compositionally biased region" description="Basic and acidic residues" evidence="7">
    <location>
        <begin position="90"/>
        <end position="103"/>
    </location>
</feature>
<feature type="domain" description="Protein kinase" evidence="8">
    <location>
        <begin position="357"/>
        <end position="607"/>
    </location>
</feature>
<dbReference type="InterPro" id="IPR000719">
    <property type="entry name" value="Prot_kinase_dom"/>
</dbReference>
<protein>
    <recommendedName>
        <fullName evidence="8">Protein kinase domain-containing protein</fullName>
    </recommendedName>
</protein>
<proteinExistence type="inferred from homology"/>
<name>A0A8H7BIU6_9FUNG</name>
<dbReference type="PROSITE" id="PS50011">
    <property type="entry name" value="PROTEIN_KINASE_DOM"/>
    <property type="match status" value="1"/>
</dbReference>
<dbReference type="SMART" id="SM00220">
    <property type="entry name" value="S_TKc"/>
    <property type="match status" value="1"/>
</dbReference>
<dbReference type="Pfam" id="PF00069">
    <property type="entry name" value="Pkinase"/>
    <property type="match status" value="1"/>
</dbReference>
<keyword evidence="4 6" id="KW-0067">ATP-binding</keyword>
<keyword evidence="2 6" id="KW-0547">Nucleotide-binding</keyword>
<feature type="compositionally biased region" description="Basic and acidic residues" evidence="7">
    <location>
        <begin position="21"/>
        <end position="33"/>
    </location>
</feature>
<feature type="compositionally biased region" description="Acidic residues" evidence="7">
    <location>
        <begin position="222"/>
        <end position="237"/>
    </location>
</feature>
<dbReference type="GO" id="GO:0110031">
    <property type="term" value="P:negative regulation of G2/MI transition of meiotic cell cycle"/>
    <property type="evidence" value="ECO:0007669"/>
    <property type="project" value="TreeGrafter"/>
</dbReference>
<evidence type="ECO:0000256" key="3">
    <source>
        <dbReference type="ARBA" id="ARBA00022777"/>
    </source>
</evidence>
<feature type="binding site" evidence="6">
    <location>
        <position position="386"/>
    </location>
    <ligand>
        <name>ATP</name>
        <dbReference type="ChEBI" id="CHEBI:30616"/>
    </ligand>
</feature>
<dbReference type="Proteomes" id="UP000605846">
    <property type="component" value="Unassembled WGS sequence"/>
</dbReference>
<accession>A0A8H7BIU6</accession>
<dbReference type="GO" id="GO:0004713">
    <property type="term" value="F:protein tyrosine kinase activity"/>
    <property type="evidence" value="ECO:0007669"/>
    <property type="project" value="TreeGrafter"/>
</dbReference>
<dbReference type="PANTHER" id="PTHR11042:SF190">
    <property type="entry name" value="MITOSIS INHIBITOR PROTEIN KINASE MIK1"/>
    <property type="match status" value="1"/>
</dbReference>
<comment type="similarity">
    <text evidence="5">Belongs to the protein kinase superfamily. Ser/Thr protein kinase family. GCN2 subfamily.</text>
</comment>
<keyword evidence="1" id="KW-0808">Transferase</keyword>
<dbReference type="PROSITE" id="PS00108">
    <property type="entry name" value="PROTEIN_KINASE_ST"/>
    <property type="match status" value="1"/>
</dbReference>
<comment type="caution">
    <text evidence="9">The sequence shown here is derived from an EMBL/GenBank/DDBJ whole genome shotgun (WGS) entry which is preliminary data.</text>
</comment>
<evidence type="ECO:0000313" key="10">
    <source>
        <dbReference type="Proteomes" id="UP000605846"/>
    </source>
</evidence>
<keyword evidence="3" id="KW-0418">Kinase</keyword>
<dbReference type="SUPFAM" id="SSF56112">
    <property type="entry name" value="Protein kinase-like (PK-like)"/>
    <property type="match status" value="1"/>
</dbReference>
<dbReference type="Gene3D" id="3.30.200.20">
    <property type="entry name" value="Phosphorylase Kinase, domain 1"/>
    <property type="match status" value="1"/>
</dbReference>
<evidence type="ECO:0000259" key="8">
    <source>
        <dbReference type="PROSITE" id="PS50011"/>
    </source>
</evidence>
<feature type="region of interest" description="Disordered" evidence="7">
    <location>
        <begin position="218"/>
        <end position="239"/>
    </location>
</feature>
<sequence>MTLSQEDLYEVEGQVTPPSSPRKDEPTHSESCKASKRIRSPTTYDDENDEQQHRLSLLQRANSWAHSMDWRGLSVTGQKPDNDGDTGEDVPEHMGAEQIDAYHRTRCASEPPRHSHTEEDEEEQQQQQQQQQQEEEEEEEELSPPAAKKSKLDILLEDDIPPPSFLSMHPEDYIDEEDEHGIENDLDLPFPLEERPVSLVDGNPIRPSLLQELMSVLSRGPEDEEQDEALEREEEDMGGEKVDFLSSSRKMMDGGVDAHSRLNSCPRSRSSLPNFYDDEVDAFFSGCVDDPIESSTSRANRWQTNSRRNEFLTEWPHFLTSDYFATHGLDNRAIEHSQQQQDGKESRKATTYFDTTFSILKCLGSGEFAEVWKVRHVTNGQLYAIKQTKTPFVSCDDRWRQIIEVDHMRALKGSKHCIDVVDAWEQEGFLFVQMELCDNGSLSDYISLKRDKIDEKTMWNLLYETATGVKDIHHADIIHLDLKPSNILIDDVGRIKIGDFGVSVRWPANAKLIKGEGDRRYMAPDLLREQFDKPADIFSLGLIFLEMAAQVVLPDTGESWETLRLSNFSDYNMDSVSHELQELIKWMLTPYSNERPTIDQVLAHEKLIQIGERRKDFIRTGVLYDYVLELESNAVEESSSAENTFRTPENRMVTWDTC</sequence>
<dbReference type="OrthoDB" id="5337378at2759"/>
<organism evidence="9 10">
    <name type="scientific">Apophysomyces ossiformis</name>
    <dbReference type="NCBI Taxonomy" id="679940"/>
    <lineage>
        <taxon>Eukaryota</taxon>
        <taxon>Fungi</taxon>
        <taxon>Fungi incertae sedis</taxon>
        <taxon>Mucoromycota</taxon>
        <taxon>Mucoromycotina</taxon>
        <taxon>Mucoromycetes</taxon>
        <taxon>Mucorales</taxon>
        <taxon>Mucorineae</taxon>
        <taxon>Mucoraceae</taxon>
        <taxon>Apophysomyces</taxon>
    </lineage>
</organism>
<dbReference type="PROSITE" id="PS00107">
    <property type="entry name" value="PROTEIN_KINASE_ATP"/>
    <property type="match status" value="1"/>
</dbReference>
<keyword evidence="10" id="KW-1185">Reference proteome</keyword>
<dbReference type="Gene3D" id="1.10.510.10">
    <property type="entry name" value="Transferase(Phosphotransferase) domain 1"/>
    <property type="match status" value="1"/>
</dbReference>
<evidence type="ECO:0000256" key="4">
    <source>
        <dbReference type="ARBA" id="ARBA00022840"/>
    </source>
</evidence>
<evidence type="ECO:0000256" key="5">
    <source>
        <dbReference type="ARBA" id="ARBA00037982"/>
    </source>
</evidence>
<feature type="compositionally biased region" description="Acidic residues" evidence="7">
    <location>
        <begin position="133"/>
        <end position="142"/>
    </location>
</feature>
<dbReference type="GO" id="GO:0005737">
    <property type="term" value="C:cytoplasm"/>
    <property type="evidence" value="ECO:0007669"/>
    <property type="project" value="TreeGrafter"/>
</dbReference>
<evidence type="ECO:0000256" key="6">
    <source>
        <dbReference type="PROSITE-ProRule" id="PRU10141"/>
    </source>
</evidence>
<evidence type="ECO:0000256" key="2">
    <source>
        <dbReference type="ARBA" id="ARBA00022741"/>
    </source>
</evidence>